<keyword evidence="2" id="KW-0808">Transferase</keyword>
<reference evidence="5" key="1">
    <citation type="submission" date="2020-12" db="EMBL/GenBank/DDBJ databases">
        <title>Methylobrevis albus sp. nov., isolated from fresh water lack sediment.</title>
        <authorList>
            <person name="Zou Q."/>
        </authorList>
    </citation>
    <scope>NUCLEOTIDE SEQUENCE</scope>
    <source>
        <strain evidence="5">L22</strain>
    </source>
</reference>
<keyword evidence="1" id="KW-0328">Glycosyltransferase</keyword>
<name>A0A931I377_9HYPH</name>
<keyword evidence="6" id="KW-1185">Reference proteome</keyword>
<dbReference type="InterPro" id="IPR049625">
    <property type="entry name" value="Glyco_transf_61_cat"/>
</dbReference>
<keyword evidence="3" id="KW-0325">Glycoprotein</keyword>
<dbReference type="InterPro" id="IPR007657">
    <property type="entry name" value="Glycosyltransferase_61"/>
</dbReference>
<dbReference type="Pfam" id="PF04577">
    <property type="entry name" value="Glyco_transf_61"/>
    <property type="match status" value="1"/>
</dbReference>
<evidence type="ECO:0000313" key="5">
    <source>
        <dbReference type="EMBL" id="MBH0238445.1"/>
    </source>
</evidence>
<evidence type="ECO:0000259" key="4">
    <source>
        <dbReference type="Pfam" id="PF04577"/>
    </source>
</evidence>
<evidence type="ECO:0000256" key="1">
    <source>
        <dbReference type="ARBA" id="ARBA00022676"/>
    </source>
</evidence>
<dbReference type="PANTHER" id="PTHR20961">
    <property type="entry name" value="GLYCOSYLTRANSFERASE"/>
    <property type="match status" value="1"/>
</dbReference>
<sequence length="491" mass="53677">MLFSRGNAKNVALDARNALKKARRIAAEGRWRSVLPLTRDEALWGAEPRLAELHLIAAREAGERESAAAQVARFVAASTLDPTIKFVLMRELLVTNDTASTWAILGADDRLLSHPLFLKTANRILAQTSSKTEKADVRAFLRRTFGRPEPARPSLLRFDVAATRPDLGPVRTPQFTWSADVSPDHQTRWAATEASFRHLLDIGRAPRLVEFSNVFIDPIGQIWTEDGRMVKSKGVATPTLSRSDVRTVPVAFNALGYTKGIFHWLTDRFVNTSFLLEPAAADVTVLLRATAPAFEAASLALAGIGADRVLMLSEPVFCERLVLARVGFAGLRWWGGAAPTVLAAAEAAAAAAEQDGFSAPRRLYISRRDATRRAIDGEDRLEAALESRGFTPLLFSKLPFAHQIAAAMAADVIVAPHGAGLSHILFAKPTARIVELLPVSPGTHHLRFNYAKLSILRNLDYRAFVEEPPVKAALWRPDIPALLKVVDGALH</sequence>
<protein>
    <submittedName>
        <fullName evidence="5">Glycosyltransferase family 61 protein</fullName>
    </submittedName>
</protein>
<gene>
    <name evidence="5" type="ORF">I5731_11480</name>
</gene>
<dbReference type="RefSeq" id="WP_197311510.1">
    <property type="nucleotide sequence ID" value="NZ_JADZLT010000050.1"/>
</dbReference>
<proteinExistence type="predicted"/>
<evidence type="ECO:0000256" key="2">
    <source>
        <dbReference type="ARBA" id="ARBA00022679"/>
    </source>
</evidence>
<dbReference type="AlphaFoldDB" id="A0A931I377"/>
<dbReference type="GO" id="GO:0016757">
    <property type="term" value="F:glycosyltransferase activity"/>
    <property type="evidence" value="ECO:0007669"/>
    <property type="project" value="UniProtKB-KW"/>
</dbReference>
<organism evidence="5 6">
    <name type="scientific">Methylobrevis albus</name>
    <dbReference type="NCBI Taxonomy" id="2793297"/>
    <lineage>
        <taxon>Bacteria</taxon>
        <taxon>Pseudomonadati</taxon>
        <taxon>Pseudomonadota</taxon>
        <taxon>Alphaproteobacteria</taxon>
        <taxon>Hyphomicrobiales</taxon>
        <taxon>Pleomorphomonadaceae</taxon>
        <taxon>Methylobrevis</taxon>
    </lineage>
</organism>
<dbReference type="EMBL" id="JADZLT010000050">
    <property type="protein sequence ID" value="MBH0238445.1"/>
    <property type="molecule type" value="Genomic_DNA"/>
</dbReference>
<accession>A0A931I377</accession>
<comment type="caution">
    <text evidence="5">The sequence shown here is derived from an EMBL/GenBank/DDBJ whole genome shotgun (WGS) entry which is preliminary data.</text>
</comment>
<dbReference type="Proteomes" id="UP000631694">
    <property type="component" value="Unassembled WGS sequence"/>
</dbReference>
<evidence type="ECO:0000313" key="6">
    <source>
        <dbReference type="Proteomes" id="UP000631694"/>
    </source>
</evidence>
<evidence type="ECO:0000256" key="3">
    <source>
        <dbReference type="ARBA" id="ARBA00023180"/>
    </source>
</evidence>
<feature type="domain" description="Glycosyltransferase 61 catalytic" evidence="4">
    <location>
        <begin position="262"/>
        <end position="434"/>
    </location>
</feature>